<evidence type="ECO:0000313" key="3">
    <source>
        <dbReference type="Proteomes" id="UP000601108"/>
    </source>
</evidence>
<dbReference type="InterPro" id="IPR003961">
    <property type="entry name" value="FN3_dom"/>
</dbReference>
<dbReference type="InterPro" id="IPR036116">
    <property type="entry name" value="FN3_sf"/>
</dbReference>
<proteinExistence type="predicted"/>
<dbReference type="CDD" id="cd00063">
    <property type="entry name" value="FN3"/>
    <property type="match status" value="1"/>
</dbReference>
<feature type="domain" description="Fibronectin type-III" evidence="1">
    <location>
        <begin position="504"/>
        <end position="599"/>
    </location>
</feature>
<dbReference type="EMBL" id="BMWS01000027">
    <property type="protein sequence ID" value="GGX29396.1"/>
    <property type="molecule type" value="Genomic_DNA"/>
</dbReference>
<gene>
    <name evidence="2" type="ORF">GCM10007384_33280</name>
</gene>
<dbReference type="AlphaFoldDB" id="A0A918N4I0"/>
<keyword evidence="3" id="KW-1185">Reference proteome</keyword>
<accession>A0A918N4I0</accession>
<evidence type="ECO:0000259" key="1">
    <source>
        <dbReference type="PROSITE" id="PS50853"/>
    </source>
</evidence>
<dbReference type="Gene3D" id="2.60.40.10">
    <property type="entry name" value="Immunoglobulins"/>
    <property type="match status" value="4"/>
</dbReference>
<reference evidence="2 3" key="1">
    <citation type="journal article" date="2014" name="Int. J. Syst. Evol. Microbiol.">
        <title>Complete genome sequence of Corynebacterium casei LMG S-19264T (=DSM 44701T), isolated from a smear-ripened cheese.</title>
        <authorList>
            <consortium name="US DOE Joint Genome Institute (JGI-PGF)"/>
            <person name="Walter F."/>
            <person name="Albersmeier A."/>
            <person name="Kalinowski J."/>
            <person name="Ruckert C."/>
        </authorList>
    </citation>
    <scope>NUCLEOTIDE SEQUENCE [LARGE SCALE GENOMIC DNA]</scope>
    <source>
        <strain evidence="2 3">KCTC 12285</strain>
    </source>
</reference>
<comment type="caution">
    <text evidence="2">The sequence shown here is derived from an EMBL/GenBank/DDBJ whole genome shotgun (WGS) entry which is preliminary data.</text>
</comment>
<name>A0A918N4I0_9FLAO</name>
<dbReference type="PROSITE" id="PS50853">
    <property type="entry name" value="FN3"/>
    <property type="match status" value="1"/>
</dbReference>
<dbReference type="InterPro" id="IPR013783">
    <property type="entry name" value="Ig-like_fold"/>
</dbReference>
<sequence length="692" mass="78702">MVFEMKKVIIYIVFIFFLGIPTLLFSQEEITSSIKVLSRNNGTYVNLRWAPNTASAWLKLNKSGYEIERITIKKNRKLMPPSYEKKILATIKPKPLEEWETIADKNDYALMIAQLLYGKSTITTATNPIANILALKKDIDQKYGYVVLAADMNFEAATMAGLGYTDTDVEQNTVYLYRIKSLVPKSEIETGLKLVDLEKKDRLPAPIDLIALPEDKKITLAWDGEIFKSIFTAYHIEKSEDSIHFKRTGGDIPFINFNQEGSSNKQMIYNDSIVENYKPYYYRVVGVSAFGEKSPPSKIISAIGIKKLTATPKIVSHIVESPDAVILNWEFDKEAEKQIKEYTIDWAPKDEGPYTRIKTAIPVQNRSTKIKKVEASNYYKINAIGKSHQKTTSLRHFVQPVDSIPPNPPIGLIGTIDSLGIVQLSWQANIEKDIQGYIVYKANLDNEAVIPATTELITGHTFTDTVEIKSLNSKVYYQLVALDKRYNISDRSEKIELTKPDIIPPIPPIFKDYKVTDKGVSLYWINSSSHDVAVHQLYRKNLSKEKNTWQQLFMTDTITQYTDNTVVSGVQYKYAIFAEDNAKLQSEPSTPLTITARMSHSTTKVIKGFNAIADREIKNITVSWRKMPDQVTEILVYRSKNEDQPMLWRQIPPSINKLVDTRINPDNTYTYTLKTIFGKGTISQAETVQVIY</sequence>
<dbReference type="Proteomes" id="UP000601108">
    <property type="component" value="Unassembled WGS sequence"/>
</dbReference>
<protein>
    <recommendedName>
        <fullName evidence="1">Fibronectin type-III domain-containing protein</fullName>
    </recommendedName>
</protein>
<dbReference type="SUPFAM" id="SSF49265">
    <property type="entry name" value="Fibronectin type III"/>
    <property type="match status" value="2"/>
</dbReference>
<organism evidence="2 3">
    <name type="scientific">Aquimarina muelleri</name>
    <dbReference type="NCBI Taxonomy" id="279356"/>
    <lineage>
        <taxon>Bacteria</taxon>
        <taxon>Pseudomonadati</taxon>
        <taxon>Bacteroidota</taxon>
        <taxon>Flavobacteriia</taxon>
        <taxon>Flavobacteriales</taxon>
        <taxon>Flavobacteriaceae</taxon>
        <taxon>Aquimarina</taxon>
    </lineage>
</organism>
<evidence type="ECO:0000313" key="2">
    <source>
        <dbReference type="EMBL" id="GGX29396.1"/>
    </source>
</evidence>